<keyword evidence="9" id="KW-0597">Phosphoprotein</keyword>
<keyword evidence="21" id="KW-0675">Receptor</keyword>
<keyword evidence="14" id="KW-0677">Repeat</keyword>
<comment type="catalytic activity">
    <reaction evidence="23">
        <text>L-threonyl-[protein] + ATP = O-phospho-L-threonyl-[protein] + ADP + H(+)</text>
        <dbReference type="Rhea" id="RHEA:46608"/>
        <dbReference type="Rhea" id="RHEA-COMP:11060"/>
        <dbReference type="Rhea" id="RHEA-COMP:11605"/>
        <dbReference type="ChEBI" id="CHEBI:15378"/>
        <dbReference type="ChEBI" id="CHEBI:30013"/>
        <dbReference type="ChEBI" id="CHEBI:30616"/>
        <dbReference type="ChEBI" id="CHEBI:61977"/>
        <dbReference type="ChEBI" id="CHEBI:456216"/>
        <dbReference type="EC" id="2.7.11.1"/>
    </reaction>
</comment>
<keyword evidence="16" id="KW-0418">Kinase</keyword>
<evidence type="ECO:0000256" key="26">
    <source>
        <dbReference type="ARBA" id="ARBA00056628"/>
    </source>
</evidence>
<keyword evidence="10" id="KW-0433">Leucine-rich repeat</keyword>
<accession>A0A0E0MEF6</accession>
<evidence type="ECO:0000256" key="28">
    <source>
        <dbReference type="PROSITE-ProRule" id="PRU10141"/>
    </source>
</evidence>
<dbReference type="PANTHER" id="PTHR45974">
    <property type="entry name" value="RECEPTOR-LIKE PROTEIN 55"/>
    <property type="match status" value="1"/>
</dbReference>
<dbReference type="InterPro" id="IPR001245">
    <property type="entry name" value="Ser-Thr/Tyr_kinase_cat_dom"/>
</dbReference>
<evidence type="ECO:0000256" key="27">
    <source>
        <dbReference type="ARBA" id="ARBA00072040"/>
    </source>
</evidence>
<dbReference type="EnsemblPlants" id="OPUNC11G08460.1">
    <property type="protein sequence ID" value="OPUNC11G08460.1"/>
    <property type="gene ID" value="OPUNC11G08460"/>
</dbReference>
<keyword evidence="33" id="KW-1185">Reference proteome</keyword>
<keyword evidence="22" id="KW-0325">Glycoprotein</keyword>
<dbReference type="SMART" id="SM00220">
    <property type="entry name" value="S_TKc"/>
    <property type="match status" value="1"/>
</dbReference>
<dbReference type="InterPro" id="IPR055414">
    <property type="entry name" value="LRR_R13L4/SHOC2-like"/>
</dbReference>
<reference evidence="32" key="2">
    <citation type="submission" date="2018-05" db="EMBL/GenBank/DDBJ databases">
        <title>OpunRS2 (Oryza punctata Reference Sequence Version 2).</title>
        <authorList>
            <person name="Zhang J."/>
            <person name="Kudrna D."/>
            <person name="Lee S."/>
            <person name="Talag J."/>
            <person name="Welchert J."/>
            <person name="Wing R.A."/>
        </authorList>
    </citation>
    <scope>NUCLEOTIDE SEQUENCE [LARGE SCALE GENOMIC DNA]</scope>
</reference>
<dbReference type="OMA" id="FEFMPNQ"/>
<evidence type="ECO:0000256" key="30">
    <source>
        <dbReference type="SAM" id="SignalP"/>
    </source>
</evidence>
<dbReference type="Gramene" id="OPUNC11G08460.1">
    <property type="protein sequence ID" value="OPUNC11G08460.1"/>
    <property type="gene ID" value="OPUNC11G08460"/>
</dbReference>
<comment type="function">
    <text evidence="25">Receptor kinase that detects X.oryzae pv. oryzae protein Ax21 to promote innate immunity. Following X.oryzae pv. oryzae protein Ax21 detection, undergoes cleavage, releasing the processed protein kinase Xa21 chain.</text>
</comment>
<evidence type="ECO:0000256" key="21">
    <source>
        <dbReference type="ARBA" id="ARBA00023170"/>
    </source>
</evidence>
<evidence type="ECO:0000256" key="3">
    <source>
        <dbReference type="ARBA" id="ARBA00004162"/>
    </source>
</evidence>
<dbReference type="FunFam" id="1.10.510.10:FF:000358">
    <property type="entry name" value="Putative leucine-rich repeat receptor-like serine/threonine-protein kinase"/>
    <property type="match status" value="1"/>
</dbReference>
<dbReference type="GO" id="GO:0004674">
    <property type="term" value="F:protein serine/threonine kinase activity"/>
    <property type="evidence" value="ECO:0007669"/>
    <property type="project" value="UniProtKB-KW"/>
</dbReference>
<dbReference type="HOGENOM" id="CLU_000288_22_0_1"/>
<keyword evidence="19 29" id="KW-1133">Transmembrane helix</keyword>
<dbReference type="FunFam" id="3.30.200.20:FF:000432">
    <property type="entry name" value="LRR receptor-like serine/threonine-protein kinase EFR"/>
    <property type="match status" value="1"/>
</dbReference>
<evidence type="ECO:0000259" key="31">
    <source>
        <dbReference type="PROSITE" id="PS50011"/>
    </source>
</evidence>
<keyword evidence="18 28" id="KW-0067">ATP-binding</keyword>
<organism evidence="32">
    <name type="scientific">Oryza punctata</name>
    <name type="common">Red rice</name>
    <dbReference type="NCBI Taxonomy" id="4537"/>
    <lineage>
        <taxon>Eukaryota</taxon>
        <taxon>Viridiplantae</taxon>
        <taxon>Streptophyta</taxon>
        <taxon>Embryophyta</taxon>
        <taxon>Tracheophyta</taxon>
        <taxon>Spermatophyta</taxon>
        <taxon>Magnoliopsida</taxon>
        <taxon>Liliopsida</taxon>
        <taxon>Poales</taxon>
        <taxon>Poaceae</taxon>
        <taxon>BOP clade</taxon>
        <taxon>Oryzoideae</taxon>
        <taxon>Oryzeae</taxon>
        <taxon>Oryzinae</taxon>
        <taxon>Oryza</taxon>
    </lineage>
</organism>
<keyword evidence="8" id="KW-0723">Serine/threonine-protein kinase</keyword>
<proteinExistence type="inferred from homology"/>
<dbReference type="InterPro" id="IPR000719">
    <property type="entry name" value="Prot_kinase_dom"/>
</dbReference>
<evidence type="ECO:0000256" key="25">
    <source>
        <dbReference type="ARBA" id="ARBA00054320"/>
    </source>
</evidence>
<keyword evidence="13 30" id="KW-0732">Signal</keyword>
<keyword evidence="15 28" id="KW-0547">Nucleotide-binding</keyword>
<keyword evidence="20 29" id="KW-0472">Membrane</keyword>
<dbReference type="SUPFAM" id="SSF52058">
    <property type="entry name" value="L domain-like"/>
    <property type="match status" value="2"/>
</dbReference>
<comment type="cofactor">
    <cofactor evidence="2">
        <name>Mg(2+)</name>
        <dbReference type="ChEBI" id="CHEBI:18420"/>
    </cofactor>
</comment>
<dbReference type="InterPro" id="IPR003591">
    <property type="entry name" value="Leu-rich_rpt_typical-subtyp"/>
</dbReference>
<evidence type="ECO:0000256" key="20">
    <source>
        <dbReference type="ARBA" id="ARBA00023136"/>
    </source>
</evidence>
<dbReference type="STRING" id="4537.A0A0E0MEF6"/>
<feature type="binding site" evidence="28">
    <location>
        <position position="770"/>
    </location>
    <ligand>
        <name>ATP</name>
        <dbReference type="ChEBI" id="CHEBI:30616"/>
    </ligand>
</feature>
<name>A0A0E0MEF6_ORYPU</name>
<evidence type="ECO:0000256" key="4">
    <source>
        <dbReference type="ARBA" id="ARBA00004389"/>
    </source>
</evidence>
<evidence type="ECO:0000256" key="13">
    <source>
        <dbReference type="ARBA" id="ARBA00022729"/>
    </source>
</evidence>
<dbReference type="PROSITE" id="PS00107">
    <property type="entry name" value="PROTEIN_KINASE_ATP"/>
    <property type="match status" value="1"/>
</dbReference>
<evidence type="ECO:0000313" key="33">
    <source>
        <dbReference type="Proteomes" id="UP000026962"/>
    </source>
</evidence>
<comment type="cofactor">
    <cofactor evidence="1">
        <name>Mn(2+)</name>
        <dbReference type="ChEBI" id="CHEBI:29035"/>
    </cofactor>
</comment>
<feature type="signal peptide" evidence="30">
    <location>
        <begin position="1"/>
        <end position="24"/>
    </location>
</feature>
<dbReference type="GO" id="GO:0005789">
    <property type="term" value="C:endoplasmic reticulum membrane"/>
    <property type="evidence" value="ECO:0007669"/>
    <property type="project" value="UniProtKB-SubCell"/>
</dbReference>
<comment type="similarity">
    <text evidence="5">Belongs to the protein kinase superfamily. Ser/Thr protein kinase family.</text>
</comment>
<feature type="chain" id="PRO_5002367665" description="Receptor kinase-like protein Xa21" evidence="30">
    <location>
        <begin position="25"/>
        <end position="1070"/>
    </location>
</feature>
<keyword evidence="7" id="KW-1003">Cell membrane</keyword>
<evidence type="ECO:0000256" key="16">
    <source>
        <dbReference type="ARBA" id="ARBA00022777"/>
    </source>
</evidence>
<evidence type="ECO:0000256" key="2">
    <source>
        <dbReference type="ARBA" id="ARBA00001946"/>
    </source>
</evidence>
<keyword evidence="12 29" id="KW-0812">Transmembrane</keyword>
<dbReference type="Pfam" id="PF00560">
    <property type="entry name" value="LRR_1"/>
    <property type="match status" value="4"/>
</dbReference>
<evidence type="ECO:0000256" key="14">
    <source>
        <dbReference type="ARBA" id="ARBA00022737"/>
    </source>
</evidence>
<dbReference type="GO" id="GO:0005524">
    <property type="term" value="F:ATP binding"/>
    <property type="evidence" value="ECO:0007669"/>
    <property type="project" value="UniProtKB-UniRule"/>
</dbReference>
<dbReference type="Proteomes" id="UP000026962">
    <property type="component" value="Chromosome 11"/>
</dbReference>
<comment type="function">
    <text evidence="26">The processed protein kinase Xa21 chain released by protein cleavage after X.oryzae pv. oryzae protein Ax21 detection translocates into the nucleus where it can bind and regulate WRKY62, a transcription factor. Confers resistance to the bacterial pathogen X.oryzae pv. oryzae (Xoo).</text>
</comment>
<feature type="domain" description="Protein kinase" evidence="31">
    <location>
        <begin position="739"/>
        <end position="1055"/>
    </location>
</feature>
<evidence type="ECO:0000256" key="24">
    <source>
        <dbReference type="ARBA" id="ARBA00048679"/>
    </source>
</evidence>
<evidence type="ECO:0000256" key="1">
    <source>
        <dbReference type="ARBA" id="ARBA00001936"/>
    </source>
</evidence>
<dbReference type="InterPro" id="IPR011009">
    <property type="entry name" value="Kinase-like_dom_sf"/>
</dbReference>
<evidence type="ECO:0000256" key="11">
    <source>
        <dbReference type="ARBA" id="ARBA00022679"/>
    </source>
</evidence>
<evidence type="ECO:0000256" key="8">
    <source>
        <dbReference type="ARBA" id="ARBA00022527"/>
    </source>
</evidence>
<evidence type="ECO:0000256" key="17">
    <source>
        <dbReference type="ARBA" id="ARBA00022824"/>
    </source>
</evidence>
<evidence type="ECO:0000256" key="29">
    <source>
        <dbReference type="SAM" id="Phobius"/>
    </source>
</evidence>
<dbReference type="GO" id="GO:0009791">
    <property type="term" value="P:post-embryonic development"/>
    <property type="evidence" value="ECO:0007669"/>
    <property type="project" value="UniProtKB-ARBA"/>
</dbReference>
<dbReference type="Gene3D" id="3.30.200.20">
    <property type="entry name" value="Phosphorylase Kinase, domain 1"/>
    <property type="match status" value="1"/>
</dbReference>
<dbReference type="Gene3D" id="3.80.10.10">
    <property type="entry name" value="Ribonuclease Inhibitor"/>
    <property type="match status" value="3"/>
</dbReference>
<sequence>MSPVVVLLLLQYVLQPTPFSLAEASTTTFENKTMTDRDALLEFKANLGNQPAALSSWNTTSDLCSWPGVTCSLRNKHRVLALNLSSTGLVGTISPSIGNLTFLRILDLSTNALYGEIPSTIGSLGRLQYLNFTDNSLHGRIPESLGNCSGLINIMLDKNQLTGEIPSWLGSFSNLVAMLLSKNNLTGIIPPSLGNISSLDGLFLDNNKLEGTIPEELGRLHNIHWFALYANHLSGTIPETVFNLSSVVGFGVDQNDLHGTLPTNWGDNLPNLIFVFLGLNHFTGGVPATLANATNLHTLDIGTNNFTGRIPPVIGTLCLGILSLEENRLEASSLQGWEFITLLTNCSRLRVLNAYDNMLADELPTCVTNLSTKLQRLSLEYNEISGKIPPDIGNLVGLQILNLSHNHFVGDLPSSIGRLEELRSLGLDGNVLSGSLPYSLGNLTELQVIKFDNNNFEGHLPVSFGNLKKLAAAYLSNNAFTGPFPTELFNISSLSYILDLSDNQLSGPLPPEVAILTMLSYLRVSRNNLSGPLPDEISKCQSLVELHLDGNSFSGSLPASISKMRGLLVLNLTQNMLSGELPPEFGRMEGLEELYLAHNNLSGQIPVALQNMTSLHQLDISYNHLSGQVPENGVFAELTGFLFAGNERLCGGIKELHFPPCRVQSGKRGGMKHRVIILKAIIPVGCLFCLILVFLFFYSRKKRGHHLPTTMAPQSAVSLMGDKYPRVPYAELFQGTDGFAAANLIGRGRYGYVYKGRLSLKDGETVVAVKVFDLEQSGSSKSFLAECKALSKIRHRNLINVITCCCSSDTRQNDFKALVFEFMPNQSLDRWLHNQHPDSDVSRHISGLTLVQRLNIAVDVANALDYLHNNCEPPIVHCDLKPSNILLNEDFVACVGDFGLAKILSSSGSEKSINSKSSTGIRGTIGYVAPEYGEGGQVSSCGDVFSFGVVLLEMFTGKSPTHGMFVDGLTIQSYVEMALPERLTEIVDPVLLFTTRKNCASSSQLGGSDSEEGEISNVINSVIRLALSSSKLTPSQRICTREAADNMRKIRARYLEKLNLIGQITHENAC</sequence>
<evidence type="ECO:0000256" key="5">
    <source>
        <dbReference type="ARBA" id="ARBA00008684"/>
    </source>
</evidence>
<evidence type="ECO:0000256" key="19">
    <source>
        <dbReference type="ARBA" id="ARBA00022989"/>
    </source>
</evidence>
<dbReference type="InterPro" id="IPR001611">
    <property type="entry name" value="Leu-rich_rpt"/>
</dbReference>
<evidence type="ECO:0000256" key="15">
    <source>
        <dbReference type="ARBA" id="ARBA00022741"/>
    </source>
</evidence>
<evidence type="ECO:0000313" key="32">
    <source>
        <dbReference type="EnsemblPlants" id="OPUNC11G08460.1"/>
    </source>
</evidence>
<evidence type="ECO:0000256" key="9">
    <source>
        <dbReference type="ARBA" id="ARBA00022553"/>
    </source>
</evidence>
<dbReference type="InterPro" id="IPR032675">
    <property type="entry name" value="LRR_dom_sf"/>
</dbReference>
<feature type="transmembrane region" description="Helical" evidence="29">
    <location>
        <begin position="676"/>
        <end position="698"/>
    </location>
</feature>
<dbReference type="PROSITE" id="PS00108">
    <property type="entry name" value="PROTEIN_KINASE_ST"/>
    <property type="match status" value="1"/>
</dbReference>
<dbReference type="InterPro" id="IPR008271">
    <property type="entry name" value="Ser/Thr_kinase_AS"/>
</dbReference>
<comment type="subcellular location">
    <subcellularLocation>
        <location evidence="3">Cell membrane</location>
        <topology evidence="3">Single-pass membrane protein</topology>
    </subcellularLocation>
    <subcellularLocation>
        <location evidence="4">Endoplasmic reticulum membrane</location>
        <topology evidence="4">Single-pass membrane protein</topology>
    </subcellularLocation>
</comment>
<dbReference type="Pfam" id="PF07714">
    <property type="entry name" value="PK_Tyr_Ser-Thr"/>
    <property type="match status" value="1"/>
</dbReference>
<dbReference type="FunFam" id="3.80.10.10:FF:000233">
    <property type="entry name" value="Leucine-rich repeat receptor-like protein kinase TDR"/>
    <property type="match status" value="1"/>
</dbReference>
<protein>
    <recommendedName>
        <fullName evidence="27">Receptor kinase-like protein Xa21</fullName>
        <ecNumber evidence="6">2.7.11.1</ecNumber>
    </recommendedName>
</protein>
<dbReference type="Gene3D" id="1.10.510.10">
    <property type="entry name" value="Transferase(Phosphotransferase) domain 1"/>
    <property type="match status" value="1"/>
</dbReference>
<dbReference type="eggNOG" id="ENOG502QPYS">
    <property type="taxonomic scope" value="Eukaryota"/>
</dbReference>
<evidence type="ECO:0000256" key="22">
    <source>
        <dbReference type="ARBA" id="ARBA00023180"/>
    </source>
</evidence>
<comment type="catalytic activity">
    <reaction evidence="24">
        <text>L-seryl-[protein] + ATP = O-phospho-L-seryl-[protein] + ADP + H(+)</text>
        <dbReference type="Rhea" id="RHEA:17989"/>
        <dbReference type="Rhea" id="RHEA-COMP:9863"/>
        <dbReference type="Rhea" id="RHEA-COMP:11604"/>
        <dbReference type="ChEBI" id="CHEBI:15378"/>
        <dbReference type="ChEBI" id="CHEBI:29999"/>
        <dbReference type="ChEBI" id="CHEBI:30616"/>
        <dbReference type="ChEBI" id="CHEBI:83421"/>
        <dbReference type="ChEBI" id="CHEBI:456216"/>
        <dbReference type="EC" id="2.7.11.1"/>
    </reaction>
</comment>
<dbReference type="AlphaFoldDB" id="A0A0E0MEF6"/>
<evidence type="ECO:0000256" key="6">
    <source>
        <dbReference type="ARBA" id="ARBA00012513"/>
    </source>
</evidence>
<evidence type="ECO:0000256" key="7">
    <source>
        <dbReference type="ARBA" id="ARBA00022475"/>
    </source>
</evidence>
<keyword evidence="11" id="KW-0808">Transferase</keyword>
<dbReference type="InterPro" id="IPR013210">
    <property type="entry name" value="LRR_N_plant-typ"/>
</dbReference>
<dbReference type="Pfam" id="PF08263">
    <property type="entry name" value="LRRNT_2"/>
    <property type="match status" value="1"/>
</dbReference>
<reference evidence="32" key="1">
    <citation type="submission" date="2015-04" db="UniProtKB">
        <authorList>
            <consortium name="EnsemblPlants"/>
        </authorList>
    </citation>
    <scope>IDENTIFICATION</scope>
</reference>
<dbReference type="InterPro" id="IPR017441">
    <property type="entry name" value="Protein_kinase_ATP_BS"/>
</dbReference>
<evidence type="ECO:0000256" key="12">
    <source>
        <dbReference type="ARBA" id="ARBA00022692"/>
    </source>
</evidence>
<evidence type="ECO:0000256" key="18">
    <source>
        <dbReference type="ARBA" id="ARBA00022840"/>
    </source>
</evidence>
<dbReference type="SUPFAM" id="SSF56112">
    <property type="entry name" value="Protein kinase-like (PK-like)"/>
    <property type="match status" value="1"/>
</dbReference>
<dbReference type="Pfam" id="PF23598">
    <property type="entry name" value="LRR_14"/>
    <property type="match status" value="2"/>
</dbReference>
<dbReference type="EC" id="2.7.11.1" evidence="6"/>
<dbReference type="GO" id="GO:0005886">
    <property type="term" value="C:plasma membrane"/>
    <property type="evidence" value="ECO:0007669"/>
    <property type="project" value="UniProtKB-SubCell"/>
</dbReference>
<dbReference type="FunFam" id="3.80.10.10:FF:000539">
    <property type="entry name" value="LRR receptor-like serine/threonine-protein kinase EFR"/>
    <property type="match status" value="1"/>
</dbReference>
<evidence type="ECO:0000256" key="23">
    <source>
        <dbReference type="ARBA" id="ARBA00047899"/>
    </source>
</evidence>
<dbReference type="PANTHER" id="PTHR45974:SF272">
    <property type="entry name" value="LEUCINE RICH REPEAT FAMILY PROTEIN, EXPRESSED"/>
    <property type="match status" value="1"/>
</dbReference>
<dbReference type="SMART" id="SM00369">
    <property type="entry name" value="LRR_TYP"/>
    <property type="match status" value="8"/>
</dbReference>
<evidence type="ECO:0000256" key="10">
    <source>
        <dbReference type="ARBA" id="ARBA00022614"/>
    </source>
</evidence>
<dbReference type="PROSITE" id="PS50011">
    <property type="entry name" value="PROTEIN_KINASE_DOM"/>
    <property type="match status" value="1"/>
</dbReference>
<keyword evidence="17" id="KW-0256">Endoplasmic reticulum</keyword>